<evidence type="ECO:0000313" key="7">
    <source>
        <dbReference type="Proteomes" id="UP000095284"/>
    </source>
</evidence>
<dbReference type="Proteomes" id="UP000659654">
    <property type="component" value="Unassembled WGS sequence"/>
</dbReference>
<evidence type="ECO:0000256" key="2">
    <source>
        <dbReference type="ARBA" id="ARBA00022692"/>
    </source>
</evidence>
<sequence>MIGCNAAEVAMLLTCLDRLVCVAKPVVYRRIPCAVALPMYILLSVGFGVWANYASYQSIQLMRHNLTVCTLASCYGEAMASIIGANGLMNLAMMGIYGLIWLTVKKISKKRASGMLRSIGAVTFCVVGGWLLTMVLFKVFLALEIPIPDGLILYFGLFLNISIALNYPIYFFMSTQYRAAFKEQLNYLCCRAIFRTTIHGVSNHSQITQTNKTRQTQYSSNEG</sequence>
<evidence type="ECO:0000256" key="5">
    <source>
        <dbReference type="SAM" id="Phobius"/>
    </source>
</evidence>
<dbReference type="InterPro" id="IPR019424">
    <property type="entry name" value="7TM_GPCR_Srsx"/>
</dbReference>
<keyword evidence="2 5" id="KW-0812">Transmembrane</keyword>
<feature type="transmembrane region" description="Helical" evidence="5">
    <location>
        <begin position="116"/>
        <end position="140"/>
    </location>
</feature>
<dbReference type="WBParaSite" id="BXY_1682500.1">
    <property type="protein sequence ID" value="BXY_1682500.1"/>
    <property type="gene ID" value="BXY_1682500"/>
</dbReference>
<evidence type="ECO:0000256" key="1">
    <source>
        <dbReference type="ARBA" id="ARBA00004370"/>
    </source>
</evidence>
<evidence type="ECO:0000313" key="8">
    <source>
        <dbReference type="Proteomes" id="UP000659654"/>
    </source>
</evidence>
<dbReference type="EMBL" id="CAJFDI010000005">
    <property type="protein sequence ID" value="CAD5232815.1"/>
    <property type="molecule type" value="Genomic_DNA"/>
</dbReference>
<organism evidence="7 9">
    <name type="scientific">Bursaphelenchus xylophilus</name>
    <name type="common">Pinewood nematode worm</name>
    <name type="synonym">Aphelenchoides xylophilus</name>
    <dbReference type="NCBI Taxonomy" id="6326"/>
    <lineage>
        <taxon>Eukaryota</taxon>
        <taxon>Metazoa</taxon>
        <taxon>Ecdysozoa</taxon>
        <taxon>Nematoda</taxon>
        <taxon>Chromadorea</taxon>
        <taxon>Rhabditida</taxon>
        <taxon>Tylenchina</taxon>
        <taxon>Tylenchomorpha</taxon>
        <taxon>Aphelenchoidea</taxon>
        <taxon>Aphelenchoididae</taxon>
        <taxon>Bursaphelenchus</taxon>
    </lineage>
</organism>
<dbReference type="AlphaFoldDB" id="A0A1I7SUV2"/>
<dbReference type="PANTHER" id="PTHR23360">
    <property type="entry name" value="G-PROTEIN COUPLED RECEPTORS FAMILY 1 PROFILE DOMAIN-CONTAINING PROTEIN-RELATED"/>
    <property type="match status" value="1"/>
</dbReference>
<dbReference type="InterPro" id="IPR047130">
    <property type="entry name" value="7TM_GPCR_Srsx_nematod"/>
</dbReference>
<feature type="transmembrane region" description="Helical" evidence="5">
    <location>
        <begin position="33"/>
        <end position="53"/>
    </location>
</feature>
<dbReference type="InterPro" id="IPR000276">
    <property type="entry name" value="GPCR_Rhodpsn"/>
</dbReference>
<dbReference type="Proteomes" id="UP000095284">
    <property type="component" value="Unplaced"/>
</dbReference>
<gene>
    <name evidence="6" type="ORF">BXYJ_LOCUS12906</name>
</gene>
<feature type="transmembrane region" description="Helical" evidence="5">
    <location>
        <begin position="82"/>
        <end position="104"/>
    </location>
</feature>
<dbReference type="GO" id="GO:0004930">
    <property type="term" value="F:G protein-coupled receptor activity"/>
    <property type="evidence" value="ECO:0007669"/>
    <property type="project" value="InterPro"/>
</dbReference>
<dbReference type="PANTHER" id="PTHR23360:SF5">
    <property type="entry name" value="G-PROTEIN COUPLED RECEPTORS FAMILY 1 PROFILE DOMAIN-CONTAINING PROTEIN"/>
    <property type="match status" value="1"/>
</dbReference>
<dbReference type="EMBL" id="CAJFCV020000005">
    <property type="protein sequence ID" value="CAG9125859.1"/>
    <property type="molecule type" value="Genomic_DNA"/>
</dbReference>
<dbReference type="GO" id="GO:0016020">
    <property type="term" value="C:membrane"/>
    <property type="evidence" value="ECO:0007669"/>
    <property type="project" value="UniProtKB-SubCell"/>
</dbReference>
<keyword evidence="4 5" id="KW-0472">Membrane</keyword>
<dbReference type="OrthoDB" id="5820127at2759"/>
<dbReference type="SUPFAM" id="SSF81321">
    <property type="entry name" value="Family A G protein-coupled receptor-like"/>
    <property type="match status" value="1"/>
</dbReference>
<keyword evidence="8" id="KW-1185">Reference proteome</keyword>
<name>A0A1I7SUV2_BURXY</name>
<proteinExistence type="predicted"/>
<protein>
    <submittedName>
        <fullName evidence="6">(pine wood nematode) hypothetical protein</fullName>
    </submittedName>
</protein>
<dbReference type="Gene3D" id="1.20.1070.10">
    <property type="entry name" value="Rhodopsin 7-helix transmembrane proteins"/>
    <property type="match status" value="1"/>
</dbReference>
<dbReference type="Pfam" id="PF10320">
    <property type="entry name" value="7TM_GPCR_Srsx"/>
    <property type="match status" value="1"/>
</dbReference>
<dbReference type="Proteomes" id="UP000582659">
    <property type="component" value="Unassembled WGS sequence"/>
</dbReference>
<reference evidence="6" key="2">
    <citation type="submission" date="2020-09" db="EMBL/GenBank/DDBJ databases">
        <authorList>
            <person name="Kikuchi T."/>
        </authorList>
    </citation>
    <scope>NUCLEOTIDE SEQUENCE</scope>
    <source>
        <strain evidence="6">Ka4C1</strain>
    </source>
</reference>
<dbReference type="SMART" id="SM01381">
    <property type="entry name" value="7TM_GPCR_Srsx"/>
    <property type="match status" value="1"/>
</dbReference>
<feature type="transmembrane region" description="Helical" evidence="5">
    <location>
        <begin position="152"/>
        <end position="173"/>
    </location>
</feature>
<evidence type="ECO:0000313" key="9">
    <source>
        <dbReference type="WBParaSite" id="BXY_1682500.1"/>
    </source>
</evidence>
<reference evidence="9" key="1">
    <citation type="submission" date="2016-11" db="UniProtKB">
        <authorList>
            <consortium name="WormBaseParasite"/>
        </authorList>
    </citation>
    <scope>IDENTIFICATION</scope>
</reference>
<accession>A0A1I7SUV2</accession>
<comment type="subcellular location">
    <subcellularLocation>
        <location evidence="1">Membrane</location>
    </subcellularLocation>
</comment>
<keyword evidence="3 5" id="KW-1133">Transmembrane helix</keyword>
<evidence type="ECO:0000256" key="3">
    <source>
        <dbReference type="ARBA" id="ARBA00022989"/>
    </source>
</evidence>
<evidence type="ECO:0000313" key="6">
    <source>
        <dbReference type="EMBL" id="CAD5232815.1"/>
    </source>
</evidence>
<evidence type="ECO:0000256" key="4">
    <source>
        <dbReference type="ARBA" id="ARBA00023136"/>
    </source>
</evidence>